<dbReference type="PANTHER" id="PTHR35749:SF1">
    <property type="entry name" value="OSJNBA0084A10.10 PROTEIN"/>
    <property type="match status" value="1"/>
</dbReference>
<reference evidence="1" key="1">
    <citation type="submission" date="2023-03" db="UniProtKB">
        <authorList>
            <consortium name="EnsemblPlants"/>
        </authorList>
    </citation>
    <scope>IDENTIFICATION</scope>
</reference>
<dbReference type="Gramene" id="MELO3C003333.2.1">
    <property type="protein sequence ID" value="MELO3C003333.2.1"/>
    <property type="gene ID" value="MELO3C003333.2"/>
</dbReference>
<protein>
    <submittedName>
        <fullName evidence="1">Uncharacterized protein</fullName>
    </submittedName>
</protein>
<sequence length="135" mass="16002">MDKLLQFGRRALFYIRVLSGYEERRIRSFRLGLDKRLKQAEERKAAIRKMPEQAILGEVRRMVEEMQTLNKTLEETESAIEEYFKPIDKEAEALMKIQLEGEERSMKDMVKVMQQQALFKQAEADVWICDCQPQV</sequence>
<accession>A0A9I9CGN8</accession>
<evidence type="ECO:0000313" key="1">
    <source>
        <dbReference type="EnsemblPlants" id="MELO3C003333.2.1"/>
    </source>
</evidence>
<dbReference type="AlphaFoldDB" id="A0A9I9CGN8"/>
<name>A0A9I9CGN8_CUCME</name>
<dbReference type="PANTHER" id="PTHR35749">
    <property type="entry name" value="OSJNBA0084A10.10 PROTEIN"/>
    <property type="match status" value="1"/>
</dbReference>
<dbReference type="EnsemblPlants" id="MELO3C003333.2.1">
    <property type="protein sequence ID" value="MELO3C003333.2.1"/>
    <property type="gene ID" value="MELO3C003333.2"/>
</dbReference>
<organism evidence="1">
    <name type="scientific">Cucumis melo</name>
    <name type="common">Muskmelon</name>
    <dbReference type="NCBI Taxonomy" id="3656"/>
    <lineage>
        <taxon>Eukaryota</taxon>
        <taxon>Viridiplantae</taxon>
        <taxon>Streptophyta</taxon>
        <taxon>Embryophyta</taxon>
        <taxon>Tracheophyta</taxon>
        <taxon>Spermatophyta</taxon>
        <taxon>Magnoliopsida</taxon>
        <taxon>eudicotyledons</taxon>
        <taxon>Gunneridae</taxon>
        <taxon>Pentapetalae</taxon>
        <taxon>rosids</taxon>
        <taxon>fabids</taxon>
        <taxon>Cucurbitales</taxon>
        <taxon>Cucurbitaceae</taxon>
        <taxon>Benincaseae</taxon>
        <taxon>Cucumis</taxon>
    </lineage>
</organism>
<proteinExistence type="predicted"/>